<reference evidence="2 3" key="1">
    <citation type="journal article" date="2017" name="Genome Biol. Evol.">
        <title>Comparative Genomic Analysis Identifies a Campylobacter Clade Deficient in Selenium Metabolism.</title>
        <authorList>
            <person name="Miller W.G."/>
            <person name="Yee E."/>
            <person name="Lopes B.S."/>
            <person name="Chapman M.H."/>
            <person name="Huynh S."/>
            <person name="Bono J.L."/>
            <person name="Parker C.T."/>
            <person name="Strachan N.J.C."/>
            <person name="Forbes K.J."/>
        </authorList>
    </citation>
    <scope>NUCLEOTIDE SEQUENCE [LARGE SCALE GENOMIC DNA]</scope>
    <source>
        <strain evidence="2 3">NCTC 13003</strain>
    </source>
</reference>
<dbReference type="InterPro" id="IPR006668">
    <property type="entry name" value="Mg_transptr_MgtE_intracell_dom"/>
</dbReference>
<accession>A0A381D804</accession>
<evidence type="ECO:0000313" key="3">
    <source>
        <dbReference type="Proteomes" id="UP000194309"/>
    </source>
</evidence>
<feature type="domain" description="Magnesium transporter MgtE intracellular" evidence="1">
    <location>
        <begin position="94"/>
        <end position="163"/>
    </location>
</feature>
<keyword evidence="3" id="KW-1185">Reference proteome</keyword>
<dbReference type="OrthoDB" id="5359821at2"/>
<dbReference type="STRING" id="1660064.CIGN_0443"/>
<dbReference type="EMBL" id="CP018788">
    <property type="protein sequence ID" value="ARQ98742.1"/>
    <property type="molecule type" value="Genomic_DNA"/>
</dbReference>
<sequence length="175" mass="19888">MKFIYFIIFLASLLYAASENNDEILADREAKIAKNLELIDSSRQELEAYRAATNTLFNQREEQILAKERDLNKTLAQISQKEENIKKMLDKNEKILSEIKSITNDKILSVYAKMKDGAAATIIAQLPRDEAAKVLHALDPKKISTIFAKMDPQIAAELTQILKNDELFKDLNSTK</sequence>
<dbReference type="Pfam" id="PF03448">
    <property type="entry name" value="MgtE_N"/>
    <property type="match status" value="1"/>
</dbReference>
<proteinExistence type="predicted"/>
<evidence type="ECO:0000259" key="1">
    <source>
        <dbReference type="Pfam" id="PF03448"/>
    </source>
</evidence>
<dbReference type="AlphaFoldDB" id="A0A1X9SR82"/>
<name>A0A1X9SR82_9BACT</name>
<dbReference type="KEGG" id="cdev:CIGN_0443"/>
<dbReference type="InterPro" id="IPR038076">
    <property type="entry name" value="MgtE_N_sf"/>
</dbReference>
<accession>A0A1X9SR82</accession>
<dbReference type="SUPFAM" id="SSF158791">
    <property type="entry name" value="MgtE N-terminal domain-like"/>
    <property type="match status" value="1"/>
</dbReference>
<dbReference type="Proteomes" id="UP000194309">
    <property type="component" value="Chromosome"/>
</dbReference>
<protein>
    <submittedName>
        <fullName evidence="2">Motility protein chaperone MotE</fullName>
    </submittedName>
</protein>
<dbReference type="Gene3D" id="1.25.60.10">
    <property type="entry name" value="MgtE N-terminal domain-like"/>
    <property type="match status" value="1"/>
</dbReference>
<organism evidence="2 3">
    <name type="scientific">Campylobacter devanensis</name>
    <dbReference type="NCBI Taxonomy" id="3161138"/>
    <lineage>
        <taxon>Bacteria</taxon>
        <taxon>Pseudomonadati</taxon>
        <taxon>Campylobacterota</taxon>
        <taxon>Epsilonproteobacteria</taxon>
        <taxon>Campylobacterales</taxon>
        <taxon>Campylobacteraceae</taxon>
        <taxon>Campylobacter</taxon>
    </lineage>
</organism>
<gene>
    <name evidence="2" type="ORF">CIGN_0443</name>
</gene>
<evidence type="ECO:0000313" key="2">
    <source>
        <dbReference type="EMBL" id="ARQ98742.1"/>
    </source>
</evidence>